<gene>
    <name evidence="1" type="ORF">CPT_Sansa33</name>
</gene>
<dbReference type="EMBL" id="KT001913">
    <property type="protein sequence ID" value="AKU43437.1"/>
    <property type="molecule type" value="Genomic_DNA"/>
</dbReference>
<keyword evidence="2" id="KW-1185">Reference proteome</keyword>
<protein>
    <submittedName>
        <fullName evidence="1">Uncharacterized protein</fullName>
    </submittedName>
</protein>
<organism evidence="1 2">
    <name type="scientific">Caulobacter phage Sansa</name>
    <dbReference type="NCBI Taxonomy" id="1675600"/>
    <lineage>
        <taxon>Viruses</taxon>
        <taxon>Duplodnaviria</taxon>
        <taxon>Heunggongvirae</taxon>
        <taxon>Uroviricota</taxon>
        <taxon>Caudoviricetes</taxon>
        <taxon>Sansavirus</taxon>
        <taxon>Sansavirus sansa</taxon>
        <taxon>Caulobacter virus Sansa</taxon>
    </lineage>
</organism>
<evidence type="ECO:0000313" key="2">
    <source>
        <dbReference type="Proteomes" id="UP000225322"/>
    </source>
</evidence>
<sequence length="199" mass="21145">MKKTTAAGDTPATEEVQVSAEEAARLADEQDREGAVLVPADNLASPIVAETLVDDEAVKNEWAKALVLAGGGERMPNRDGRKVIVVQVTGVDADKATYPKSGDAYLGYAGGEEPFSSEITAPVFLLGGNVRQKGFRGLSKISGYLCVGPSHPAFAAVNLAWQKGARDVKVVGLTDAEAAHLRPWFEEIRPFFDVLEYGG</sequence>
<proteinExistence type="predicted"/>
<reference evidence="1 2" key="1">
    <citation type="journal article" date="2015" name="Genome Announc.">
        <title>Complete Genome Sequence of Caulobacter crescentus Siphophage Sansa.</title>
        <authorList>
            <person name="Vara L."/>
            <person name="Kane A.A."/>
            <person name="Cahill J.L."/>
            <person name="Rasche E.S."/>
            <person name="Kuty Everett G.F."/>
        </authorList>
    </citation>
    <scope>NUCLEOTIDE SEQUENCE [LARGE SCALE GENOMIC DNA]</scope>
</reference>
<accession>A0A0K1LLQ7</accession>
<name>A0A0K1LLQ7_9CAUD</name>
<dbReference type="Proteomes" id="UP000225322">
    <property type="component" value="Segment"/>
</dbReference>
<evidence type="ECO:0000313" key="1">
    <source>
        <dbReference type="EMBL" id="AKU43437.1"/>
    </source>
</evidence>